<keyword evidence="11 13" id="KW-0472">Membrane</keyword>
<evidence type="ECO:0000256" key="12">
    <source>
        <dbReference type="ARBA" id="ARBA00023242"/>
    </source>
</evidence>
<keyword evidence="6" id="KW-0509">mRNA transport</keyword>
<proteinExistence type="inferred from homology"/>
<dbReference type="GeneID" id="28902029"/>
<keyword evidence="10" id="KW-0906">Nuclear pore complex</keyword>
<sequence length="635" mass="71451">MAAPVRPGPRLYRDFLTPALHRRFMRAAGVLLLLCYAESVFIGEKTSFFWSWFPLGRAGIRACLLFISGLSIFILRVAQLHVGARTTASPLSTFRQYLIRYNTIQTLIWYNFSAWWFSEVYVWSVPQKANLNWINEGKSYERPRLNERPIYLRSIFIFLAFIQSFVHLFNDYDQVRLPTRKTSRSNPRSQFVASPIVQLKYKFLGLAQIAFFRALSLSIVGPIIYSMFIRRTAWRWMLSVSKILWALPKTSGPPSIPPYHISLIIRSVVASFLLLLLWEVANAAFGAYVAQEPLKSDKPLTADSKDPNGSLLTGLKAKKELPRAFAFWELVSISERFPDRRKSFFQDIDRVNGSTWSQIYTICTGLIQGISTRIERKPLPSGPLEAPKKLAKLTGPVKQDNIYASSPPPTSRRAIAEAGFSSFAKSYSHNPPKGSPRVPSPLSKNARKLIEYGADRTLTPEQRAALSKTNLTDTLKTYFFQVLGSPIGYPFRQTFRRRIVALVLGTPHGDLGSLVDSIDALTRLAVASLQEDRYGGVQADVPTLIRTFDATARNLDAFVRQTAPHWSDTQFNPTNPSSRKVPEVEILLGALRSGLKDLLVAFGEYAEHMGLTPAEIRTARETAAQAEPEHAIETT</sequence>
<keyword evidence="15" id="KW-1185">Reference proteome</keyword>
<dbReference type="OrthoDB" id="67850at2759"/>
<evidence type="ECO:0000256" key="5">
    <source>
        <dbReference type="ARBA" id="ARBA00022692"/>
    </source>
</evidence>
<dbReference type="GO" id="GO:0005816">
    <property type="term" value="C:spindle pole body"/>
    <property type="evidence" value="ECO:0007669"/>
    <property type="project" value="TreeGrafter"/>
</dbReference>
<dbReference type="PANTHER" id="PTHR13269:SF6">
    <property type="entry name" value="NUCLEOPORIN NDC1"/>
    <property type="match status" value="1"/>
</dbReference>
<evidence type="ECO:0000256" key="1">
    <source>
        <dbReference type="ARBA" id="ARBA00004232"/>
    </source>
</evidence>
<name>A0A165J5C7_XYLHT</name>
<feature type="transmembrane region" description="Helical" evidence="13">
    <location>
        <begin position="55"/>
        <end position="75"/>
    </location>
</feature>
<keyword evidence="7" id="KW-0653">Protein transport</keyword>
<dbReference type="STRING" id="1328760.A0A165J5C7"/>
<dbReference type="PANTHER" id="PTHR13269">
    <property type="entry name" value="NUCLEOPORIN NDC1"/>
    <property type="match status" value="1"/>
</dbReference>
<evidence type="ECO:0000313" key="14">
    <source>
        <dbReference type="EMBL" id="KZF25750.1"/>
    </source>
</evidence>
<gene>
    <name evidence="14" type="ORF">L228DRAFT_83042</name>
</gene>
<evidence type="ECO:0000256" key="6">
    <source>
        <dbReference type="ARBA" id="ARBA00022816"/>
    </source>
</evidence>
<evidence type="ECO:0000256" key="4">
    <source>
        <dbReference type="ARBA" id="ARBA00022448"/>
    </source>
</evidence>
<keyword evidence="12" id="KW-0539">Nucleus</keyword>
<dbReference type="EMBL" id="KV407455">
    <property type="protein sequence ID" value="KZF25750.1"/>
    <property type="molecule type" value="Genomic_DNA"/>
</dbReference>
<keyword evidence="8 13" id="KW-1133">Transmembrane helix</keyword>
<dbReference type="GO" id="GO:0051028">
    <property type="term" value="P:mRNA transport"/>
    <property type="evidence" value="ECO:0007669"/>
    <property type="project" value="UniProtKB-KW"/>
</dbReference>
<dbReference type="GO" id="GO:0070631">
    <property type="term" value="P:spindle pole body localization"/>
    <property type="evidence" value="ECO:0007669"/>
    <property type="project" value="TreeGrafter"/>
</dbReference>
<dbReference type="Pfam" id="PF09531">
    <property type="entry name" value="Ndc1_Nup"/>
    <property type="match status" value="1"/>
</dbReference>
<evidence type="ECO:0000256" key="10">
    <source>
        <dbReference type="ARBA" id="ARBA00023132"/>
    </source>
</evidence>
<dbReference type="GO" id="GO:0070762">
    <property type="term" value="C:nuclear pore transmembrane ring"/>
    <property type="evidence" value="ECO:0007669"/>
    <property type="project" value="TreeGrafter"/>
</dbReference>
<dbReference type="AlphaFoldDB" id="A0A165J5C7"/>
<evidence type="ECO:0000256" key="9">
    <source>
        <dbReference type="ARBA" id="ARBA00023010"/>
    </source>
</evidence>
<feature type="transmembrane region" description="Helical" evidence="13">
    <location>
        <begin position="268"/>
        <end position="290"/>
    </location>
</feature>
<reference evidence="14 15" key="1">
    <citation type="journal article" date="2016" name="Fungal Biol.">
        <title>The genome of Xylona heveae provides a window into fungal endophytism.</title>
        <authorList>
            <person name="Gazis R."/>
            <person name="Kuo A."/>
            <person name="Riley R."/>
            <person name="LaButti K."/>
            <person name="Lipzen A."/>
            <person name="Lin J."/>
            <person name="Amirebrahimi M."/>
            <person name="Hesse C.N."/>
            <person name="Spatafora J.W."/>
            <person name="Henrissat B."/>
            <person name="Hainaut M."/>
            <person name="Grigoriev I.V."/>
            <person name="Hibbett D.S."/>
        </authorList>
    </citation>
    <scope>NUCLEOTIDE SEQUENCE [LARGE SCALE GENOMIC DNA]</scope>
    <source>
        <strain evidence="14 15">TC161</strain>
    </source>
</reference>
<evidence type="ECO:0000256" key="7">
    <source>
        <dbReference type="ARBA" id="ARBA00022927"/>
    </source>
</evidence>
<keyword evidence="5 13" id="KW-0812">Transmembrane</keyword>
<keyword evidence="4" id="KW-0813">Transport</keyword>
<evidence type="ECO:0000256" key="13">
    <source>
        <dbReference type="SAM" id="Phobius"/>
    </source>
</evidence>
<dbReference type="GO" id="GO:0015031">
    <property type="term" value="P:protein transport"/>
    <property type="evidence" value="ECO:0007669"/>
    <property type="project" value="UniProtKB-KW"/>
</dbReference>
<evidence type="ECO:0000313" key="15">
    <source>
        <dbReference type="Proteomes" id="UP000076632"/>
    </source>
</evidence>
<organism evidence="14 15">
    <name type="scientific">Xylona heveae (strain CBS 132557 / TC161)</name>
    <dbReference type="NCBI Taxonomy" id="1328760"/>
    <lineage>
        <taxon>Eukaryota</taxon>
        <taxon>Fungi</taxon>
        <taxon>Dikarya</taxon>
        <taxon>Ascomycota</taxon>
        <taxon>Pezizomycotina</taxon>
        <taxon>Xylonomycetes</taxon>
        <taxon>Xylonales</taxon>
        <taxon>Xylonaceae</taxon>
        <taxon>Xylona</taxon>
    </lineage>
</organism>
<dbReference type="GO" id="GO:0006999">
    <property type="term" value="P:nuclear pore organization"/>
    <property type="evidence" value="ECO:0007669"/>
    <property type="project" value="TreeGrafter"/>
</dbReference>
<feature type="transmembrane region" description="Helical" evidence="13">
    <location>
        <begin position="150"/>
        <end position="169"/>
    </location>
</feature>
<dbReference type="InterPro" id="IPR019049">
    <property type="entry name" value="Nucleoporin_prot_Ndc1/Nup"/>
</dbReference>
<accession>A0A165J5C7</accession>
<dbReference type="Proteomes" id="UP000076632">
    <property type="component" value="Unassembled WGS sequence"/>
</dbReference>
<keyword evidence="9" id="KW-0811">Translocation</keyword>
<comment type="subcellular location">
    <subcellularLocation>
        <location evidence="1">Nucleus membrane</location>
        <topology evidence="1">Multi-pass membrane protein</topology>
    </subcellularLocation>
    <subcellularLocation>
        <location evidence="2">Nucleus</location>
        <location evidence="2">Nuclear pore complex</location>
    </subcellularLocation>
</comment>
<feature type="transmembrane region" description="Helical" evidence="13">
    <location>
        <begin position="203"/>
        <end position="228"/>
    </location>
</feature>
<evidence type="ECO:0008006" key="16">
    <source>
        <dbReference type="Google" id="ProtNLM"/>
    </source>
</evidence>
<dbReference type="GO" id="GO:0031965">
    <property type="term" value="C:nuclear membrane"/>
    <property type="evidence" value="ECO:0007669"/>
    <property type="project" value="UniProtKB-SubCell"/>
</dbReference>
<evidence type="ECO:0000256" key="2">
    <source>
        <dbReference type="ARBA" id="ARBA00004567"/>
    </source>
</evidence>
<evidence type="ECO:0000256" key="11">
    <source>
        <dbReference type="ARBA" id="ARBA00023136"/>
    </source>
</evidence>
<dbReference type="RefSeq" id="XP_018191305.1">
    <property type="nucleotide sequence ID" value="XM_018336892.1"/>
</dbReference>
<evidence type="ECO:0000256" key="3">
    <source>
        <dbReference type="ARBA" id="ARBA00005760"/>
    </source>
</evidence>
<dbReference type="OMA" id="WQTANLF"/>
<comment type="similarity">
    <text evidence="3">Belongs to the NDC1 family.</text>
</comment>
<evidence type="ECO:0000256" key="8">
    <source>
        <dbReference type="ARBA" id="ARBA00022989"/>
    </source>
</evidence>
<protein>
    <recommendedName>
        <fullName evidence="16">Nuclear envelope protein</fullName>
    </recommendedName>
</protein>
<dbReference type="GO" id="GO:0106166">
    <property type="term" value="F:spindle pole body-nuclear membrane anchor activity"/>
    <property type="evidence" value="ECO:0007669"/>
    <property type="project" value="TreeGrafter"/>
</dbReference>
<dbReference type="InParanoid" id="A0A165J5C7"/>